<comment type="caution">
    <text evidence="1">The sequence shown here is derived from an EMBL/GenBank/DDBJ whole genome shotgun (WGS) entry which is preliminary data.</text>
</comment>
<reference evidence="1" key="1">
    <citation type="submission" date="2023-04" db="EMBL/GenBank/DDBJ databases">
        <title>Ambrosiozyma monospora NBRC 10751.</title>
        <authorList>
            <person name="Ichikawa N."/>
            <person name="Sato H."/>
            <person name="Tonouchi N."/>
        </authorList>
    </citation>
    <scope>NUCLEOTIDE SEQUENCE</scope>
    <source>
        <strain evidence="1">NBRC 10751</strain>
    </source>
</reference>
<keyword evidence="2" id="KW-1185">Reference proteome</keyword>
<protein>
    <submittedName>
        <fullName evidence="1">Unnamed protein product</fullName>
    </submittedName>
</protein>
<name>A0ACB5T2X2_AMBMO</name>
<organism evidence="1 2">
    <name type="scientific">Ambrosiozyma monospora</name>
    <name type="common">Yeast</name>
    <name type="synonym">Endomycopsis monosporus</name>
    <dbReference type="NCBI Taxonomy" id="43982"/>
    <lineage>
        <taxon>Eukaryota</taxon>
        <taxon>Fungi</taxon>
        <taxon>Dikarya</taxon>
        <taxon>Ascomycota</taxon>
        <taxon>Saccharomycotina</taxon>
        <taxon>Pichiomycetes</taxon>
        <taxon>Pichiales</taxon>
        <taxon>Pichiaceae</taxon>
        <taxon>Ambrosiozyma</taxon>
    </lineage>
</organism>
<evidence type="ECO:0000313" key="2">
    <source>
        <dbReference type="Proteomes" id="UP001165064"/>
    </source>
</evidence>
<proteinExistence type="predicted"/>
<gene>
    <name evidence="1" type="ORF">Amon02_000432400</name>
</gene>
<accession>A0ACB5T2X2</accession>
<dbReference type="Proteomes" id="UP001165064">
    <property type="component" value="Unassembled WGS sequence"/>
</dbReference>
<dbReference type="EMBL" id="BSXS01002933">
    <property type="protein sequence ID" value="GME80178.1"/>
    <property type="molecule type" value="Genomic_DNA"/>
</dbReference>
<sequence>MCNSPSSNQIKSKSGSGIFHRKPSVKSQQANQNVYATGNANGQLQQSPTSAQLQQQQQQRKIQLQIKPQAPAISLNLSQIPPDLQSLNLNINFTKLTNKFSKRLTHLDINLNTHPLSTLQKLSKTWKLKSLRVQHDAQNKDLGLCVNDFYLDELQSLCLKLVRFKSKLIINEIPKCLFKFSFETEVVLPKLVVPKFDQRMRDLALAQYFEKIDELQRL</sequence>
<evidence type="ECO:0000313" key="1">
    <source>
        <dbReference type="EMBL" id="GME80178.1"/>
    </source>
</evidence>